<evidence type="ECO:0000313" key="1">
    <source>
        <dbReference type="EMBL" id="CAB3761728.1"/>
    </source>
</evidence>
<dbReference type="Proteomes" id="UP000494329">
    <property type="component" value="Unassembled WGS sequence"/>
</dbReference>
<keyword evidence="2" id="KW-1185">Reference proteome</keyword>
<dbReference type="RefSeq" id="WP_281364076.1">
    <property type="nucleotide sequence ID" value="NZ_CADIKF010000029.1"/>
</dbReference>
<accession>A0A6J5E5F7</accession>
<reference evidence="1 2" key="1">
    <citation type="submission" date="2020-04" db="EMBL/GenBank/DDBJ databases">
        <authorList>
            <person name="De Canck E."/>
        </authorList>
    </citation>
    <scope>NUCLEOTIDE SEQUENCE [LARGE SCALE GENOMIC DNA]</scope>
    <source>
        <strain evidence="1 2">LMG 29739</strain>
    </source>
</reference>
<organism evidence="1 2">
    <name type="scientific">Paraburkholderia solisilvae</name>
    <dbReference type="NCBI Taxonomy" id="624376"/>
    <lineage>
        <taxon>Bacteria</taxon>
        <taxon>Pseudomonadati</taxon>
        <taxon>Pseudomonadota</taxon>
        <taxon>Betaproteobacteria</taxon>
        <taxon>Burkholderiales</taxon>
        <taxon>Burkholderiaceae</taxon>
        <taxon>Paraburkholderia</taxon>
    </lineage>
</organism>
<dbReference type="EMBL" id="CADIKF010000029">
    <property type="protein sequence ID" value="CAB3761728.1"/>
    <property type="molecule type" value="Genomic_DNA"/>
</dbReference>
<evidence type="ECO:0000313" key="2">
    <source>
        <dbReference type="Proteomes" id="UP000494329"/>
    </source>
</evidence>
<sequence length="42" mass="4744">MLAKLPTGSYTVYARYKTEEQHQAVTVSGSGHQRLSFRFGIQ</sequence>
<name>A0A6J5E5F7_9BURK</name>
<proteinExistence type="predicted"/>
<protein>
    <submittedName>
        <fullName evidence="1">Uncharacterized protein</fullName>
    </submittedName>
</protein>
<dbReference type="AlphaFoldDB" id="A0A6J5E5F7"/>
<gene>
    <name evidence="1" type="ORF">LMG29739_03698</name>
</gene>